<evidence type="ECO:0000256" key="1">
    <source>
        <dbReference type="SAM" id="MobiDB-lite"/>
    </source>
</evidence>
<protein>
    <submittedName>
        <fullName evidence="2">Uncharacterized protein</fullName>
    </submittedName>
</protein>
<name>A0A0A8ZFD1_ARUDO</name>
<proteinExistence type="predicted"/>
<organism evidence="2">
    <name type="scientific">Arundo donax</name>
    <name type="common">Giant reed</name>
    <name type="synonym">Donax arundinaceus</name>
    <dbReference type="NCBI Taxonomy" id="35708"/>
    <lineage>
        <taxon>Eukaryota</taxon>
        <taxon>Viridiplantae</taxon>
        <taxon>Streptophyta</taxon>
        <taxon>Embryophyta</taxon>
        <taxon>Tracheophyta</taxon>
        <taxon>Spermatophyta</taxon>
        <taxon>Magnoliopsida</taxon>
        <taxon>Liliopsida</taxon>
        <taxon>Poales</taxon>
        <taxon>Poaceae</taxon>
        <taxon>PACMAD clade</taxon>
        <taxon>Arundinoideae</taxon>
        <taxon>Arundineae</taxon>
        <taxon>Arundo</taxon>
    </lineage>
</organism>
<dbReference type="AlphaFoldDB" id="A0A0A8ZFD1"/>
<evidence type="ECO:0000313" key="2">
    <source>
        <dbReference type="EMBL" id="JAD33562.1"/>
    </source>
</evidence>
<feature type="region of interest" description="Disordered" evidence="1">
    <location>
        <begin position="1"/>
        <end position="29"/>
    </location>
</feature>
<reference evidence="2" key="1">
    <citation type="submission" date="2014-09" db="EMBL/GenBank/DDBJ databases">
        <authorList>
            <person name="Magalhaes I.L.F."/>
            <person name="Oliveira U."/>
            <person name="Santos F.R."/>
            <person name="Vidigal T.H.D.A."/>
            <person name="Brescovit A.D."/>
            <person name="Santos A.J."/>
        </authorList>
    </citation>
    <scope>NUCLEOTIDE SEQUENCE</scope>
    <source>
        <tissue evidence="2">Shoot tissue taken approximately 20 cm above the soil surface</tissue>
    </source>
</reference>
<dbReference type="EMBL" id="GBRH01264333">
    <property type="protein sequence ID" value="JAD33562.1"/>
    <property type="molecule type" value="Transcribed_RNA"/>
</dbReference>
<sequence>MRPLQRQRGADGIAPRNDRVPQVRRCPCM</sequence>
<reference evidence="2" key="2">
    <citation type="journal article" date="2015" name="Data Brief">
        <title>Shoot transcriptome of the giant reed, Arundo donax.</title>
        <authorList>
            <person name="Barrero R.A."/>
            <person name="Guerrero F.D."/>
            <person name="Moolhuijzen P."/>
            <person name="Goolsby J.A."/>
            <person name="Tidwell J."/>
            <person name="Bellgard S.E."/>
            <person name="Bellgard M.I."/>
        </authorList>
    </citation>
    <scope>NUCLEOTIDE SEQUENCE</scope>
    <source>
        <tissue evidence="2">Shoot tissue taken approximately 20 cm above the soil surface</tissue>
    </source>
</reference>
<accession>A0A0A8ZFD1</accession>